<proteinExistence type="predicted"/>
<comment type="caution">
    <text evidence="1">The sequence shown here is derived from an EMBL/GenBank/DDBJ whole genome shotgun (WGS) entry which is preliminary data.</text>
</comment>
<evidence type="ECO:0000313" key="2">
    <source>
        <dbReference type="Proteomes" id="UP000807469"/>
    </source>
</evidence>
<evidence type="ECO:0000313" key="1">
    <source>
        <dbReference type="EMBL" id="KAF9484776.1"/>
    </source>
</evidence>
<dbReference type="OrthoDB" id="2730545at2759"/>
<dbReference type="EMBL" id="MU155140">
    <property type="protein sequence ID" value="KAF9484776.1"/>
    <property type="molecule type" value="Genomic_DNA"/>
</dbReference>
<protein>
    <submittedName>
        <fullName evidence="1">Uncharacterized protein</fullName>
    </submittedName>
</protein>
<name>A0A9P6CY30_9AGAR</name>
<gene>
    <name evidence="1" type="ORF">BDN70DRAFT_872022</name>
</gene>
<dbReference type="Proteomes" id="UP000807469">
    <property type="component" value="Unassembled WGS sequence"/>
</dbReference>
<accession>A0A9P6CY30</accession>
<keyword evidence="2" id="KW-1185">Reference proteome</keyword>
<dbReference type="AlphaFoldDB" id="A0A9P6CY30"/>
<sequence length="327" mass="38091">MRYEFRFDSTPDVIHERLAPLRCLIEQGIPCILWGIDALSYAHNVLHAPSDQEILVPDTLLDAAALSLTQDEKYEITTEPCKDYVAKCLPHQGEFAFPRNIRLVNTSISAEDHLKFIAPRHILLLPQSYYGLDTQSSSRFQSLVPPLRLYPANKDILVPKYHTMLEGLVHFCIYPPTGHYYQYPRQEYLIRQLIDKRWQNRLQMEVAREILSEITTEDCAWYMHIKLLHAGPNDEEIDQYTHCKGLSRTRAQERALFGCTSSGCDKQLSLFGQRFGPQTIRHYSTMVRRSYEPLYHRTQTINPMYRIFSGAPTSFRGLSVLRRIIRR</sequence>
<organism evidence="1 2">
    <name type="scientific">Pholiota conissans</name>
    <dbReference type="NCBI Taxonomy" id="109636"/>
    <lineage>
        <taxon>Eukaryota</taxon>
        <taxon>Fungi</taxon>
        <taxon>Dikarya</taxon>
        <taxon>Basidiomycota</taxon>
        <taxon>Agaricomycotina</taxon>
        <taxon>Agaricomycetes</taxon>
        <taxon>Agaricomycetidae</taxon>
        <taxon>Agaricales</taxon>
        <taxon>Agaricineae</taxon>
        <taxon>Strophariaceae</taxon>
        <taxon>Pholiota</taxon>
    </lineage>
</organism>
<reference evidence="1" key="1">
    <citation type="submission" date="2020-11" db="EMBL/GenBank/DDBJ databases">
        <authorList>
            <consortium name="DOE Joint Genome Institute"/>
            <person name="Ahrendt S."/>
            <person name="Riley R."/>
            <person name="Andreopoulos W."/>
            <person name="Labutti K."/>
            <person name="Pangilinan J."/>
            <person name="Ruiz-Duenas F.J."/>
            <person name="Barrasa J.M."/>
            <person name="Sanchez-Garcia M."/>
            <person name="Camarero S."/>
            <person name="Miyauchi S."/>
            <person name="Serrano A."/>
            <person name="Linde D."/>
            <person name="Babiker R."/>
            <person name="Drula E."/>
            <person name="Ayuso-Fernandez I."/>
            <person name="Pacheco R."/>
            <person name="Padilla G."/>
            <person name="Ferreira P."/>
            <person name="Barriuso J."/>
            <person name="Kellner H."/>
            <person name="Castanera R."/>
            <person name="Alfaro M."/>
            <person name="Ramirez L."/>
            <person name="Pisabarro A.G."/>
            <person name="Kuo A."/>
            <person name="Tritt A."/>
            <person name="Lipzen A."/>
            <person name="He G."/>
            <person name="Yan M."/>
            <person name="Ng V."/>
            <person name="Cullen D."/>
            <person name="Martin F."/>
            <person name="Rosso M.-N."/>
            <person name="Henrissat B."/>
            <person name="Hibbett D."/>
            <person name="Martinez A.T."/>
            <person name="Grigoriev I.V."/>
        </authorList>
    </citation>
    <scope>NUCLEOTIDE SEQUENCE</scope>
    <source>
        <strain evidence="1">CIRM-BRFM 674</strain>
    </source>
</reference>